<accession>A0A239C806</accession>
<organism evidence="1 2">
    <name type="scientific">Pseudomonas segetis</name>
    <dbReference type="NCBI Taxonomy" id="298908"/>
    <lineage>
        <taxon>Bacteria</taxon>
        <taxon>Pseudomonadati</taxon>
        <taxon>Pseudomonadota</taxon>
        <taxon>Gammaproteobacteria</taxon>
        <taxon>Pseudomonadales</taxon>
        <taxon>Pseudomonadaceae</taxon>
        <taxon>Pseudomonas</taxon>
    </lineage>
</organism>
<gene>
    <name evidence="1" type="ORF">SAMN05216255_1537</name>
</gene>
<dbReference type="RefSeq" id="WP_089359333.1">
    <property type="nucleotide sequence ID" value="NZ_FZOG01000002.1"/>
</dbReference>
<evidence type="ECO:0000313" key="1">
    <source>
        <dbReference type="EMBL" id="SNS15788.1"/>
    </source>
</evidence>
<dbReference type="AlphaFoldDB" id="A0A239C806"/>
<keyword evidence="2" id="KW-1185">Reference proteome</keyword>
<protein>
    <submittedName>
        <fullName evidence="1">Uncharacterized protein</fullName>
    </submittedName>
</protein>
<proteinExistence type="predicted"/>
<reference evidence="2" key="1">
    <citation type="submission" date="2017-06" db="EMBL/GenBank/DDBJ databases">
        <authorList>
            <person name="Varghese N."/>
            <person name="Submissions S."/>
        </authorList>
    </citation>
    <scope>NUCLEOTIDE SEQUENCE [LARGE SCALE GENOMIC DNA]</scope>
    <source>
        <strain evidence="2">CIP 108523</strain>
    </source>
</reference>
<evidence type="ECO:0000313" key="2">
    <source>
        <dbReference type="Proteomes" id="UP000242915"/>
    </source>
</evidence>
<dbReference type="Proteomes" id="UP000242915">
    <property type="component" value="Unassembled WGS sequence"/>
</dbReference>
<sequence>MCVSNLFNAYAANEQGNYLNSVAKVNAGLSDRAAADAIARGAISADEQRRQTQQVIGAQRTGFAANGIDVNTGSAGQIQNDSAALGELDALTLMNNASREAYGYQVQAMDQRRQGKLAKYQGKMEAVGSILGGVEKAYTFGQGGA</sequence>
<name>A0A239C806_9PSED</name>
<dbReference type="EMBL" id="FZOG01000002">
    <property type="protein sequence ID" value="SNS15788.1"/>
    <property type="molecule type" value="Genomic_DNA"/>
</dbReference>